<keyword evidence="5 6" id="KW-0472">Membrane</keyword>
<evidence type="ECO:0000256" key="6">
    <source>
        <dbReference type="SAM" id="Phobius"/>
    </source>
</evidence>
<evidence type="ECO:0000256" key="1">
    <source>
        <dbReference type="ARBA" id="ARBA00004141"/>
    </source>
</evidence>
<keyword evidence="8" id="KW-1185">Reference proteome</keyword>
<dbReference type="SUPFAM" id="SSF103473">
    <property type="entry name" value="MFS general substrate transporter"/>
    <property type="match status" value="1"/>
</dbReference>
<protein>
    <submittedName>
        <fullName evidence="7">Uncharacterized protein</fullName>
    </submittedName>
</protein>
<dbReference type="OrthoDB" id="8904098at2759"/>
<dbReference type="InterPro" id="IPR036259">
    <property type="entry name" value="MFS_trans_sf"/>
</dbReference>
<dbReference type="Proteomes" id="UP000886595">
    <property type="component" value="Unassembled WGS sequence"/>
</dbReference>
<evidence type="ECO:0000313" key="8">
    <source>
        <dbReference type="Proteomes" id="UP000886595"/>
    </source>
</evidence>
<proteinExistence type="inferred from homology"/>
<feature type="transmembrane region" description="Helical" evidence="6">
    <location>
        <begin position="89"/>
        <end position="108"/>
    </location>
</feature>
<name>A0A8X8AVQ0_BRACI</name>
<accession>A0A8X8AVQ0</accession>
<dbReference type="InterPro" id="IPR000109">
    <property type="entry name" value="POT_fam"/>
</dbReference>
<evidence type="ECO:0000256" key="5">
    <source>
        <dbReference type="ARBA" id="ARBA00023136"/>
    </source>
</evidence>
<dbReference type="PANTHER" id="PTHR11654">
    <property type="entry name" value="OLIGOPEPTIDE TRANSPORTER-RELATED"/>
    <property type="match status" value="1"/>
</dbReference>
<comment type="similarity">
    <text evidence="2">Belongs to the major facilitator superfamily. Proton-dependent oligopeptide transporter (POT/PTR) (TC 2.A.17) family.</text>
</comment>
<keyword evidence="4 6" id="KW-1133">Transmembrane helix</keyword>
<dbReference type="AlphaFoldDB" id="A0A8X8AVQ0"/>
<comment type="caution">
    <text evidence="7">The sequence shown here is derived from an EMBL/GenBank/DDBJ whole genome shotgun (WGS) entry which is preliminary data.</text>
</comment>
<dbReference type="GO" id="GO:0016020">
    <property type="term" value="C:membrane"/>
    <property type="evidence" value="ECO:0007669"/>
    <property type="project" value="UniProtKB-SubCell"/>
</dbReference>
<dbReference type="GO" id="GO:0022857">
    <property type="term" value="F:transmembrane transporter activity"/>
    <property type="evidence" value="ECO:0007669"/>
    <property type="project" value="InterPro"/>
</dbReference>
<reference evidence="7 8" key="1">
    <citation type="submission" date="2020-02" db="EMBL/GenBank/DDBJ databases">
        <authorList>
            <person name="Ma Q."/>
            <person name="Huang Y."/>
            <person name="Song X."/>
            <person name="Pei D."/>
        </authorList>
    </citation>
    <scope>NUCLEOTIDE SEQUENCE [LARGE SCALE GENOMIC DNA]</scope>
    <source>
        <strain evidence="7">Sxm20200214</strain>
        <tissue evidence="7">Leaf</tissue>
    </source>
</reference>
<gene>
    <name evidence="7" type="ORF">Bca52824_024494</name>
</gene>
<evidence type="ECO:0000313" key="7">
    <source>
        <dbReference type="EMBL" id="KAG2312937.1"/>
    </source>
</evidence>
<comment type="subcellular location">
    <subcellularLocation>
        <location evidence="1">Membrane</location>
        <topology evidence="1">Multi-pass membrane protein</topology>
    </subcellularLocation>
</comment>
<organism evidence="7 8">
    <name type="scientific">Brassica carinata</name>
    <name type="common">Ethiopian mustard</name>
    <name type="synonym">Abyssinian cabbage</name>
    <dbReference type="NCBI Taxonomy" id="52824"/>
    <lineage>
        <taxon>Eukaryota</taxon>
        <taxon>Viridiplantae</taxon>
        <taxon>Streptophyta</taxon>
        <taxon>Embryophyta</taxon>
        <taxon>Tracheophyta</taxon>
        <taxon>Spermatophyta</taxon>
        <taxon>Magnoliopsida</taxon>
        <taxon>eudicotyledons</taxon>
        <taxon>Gunneridae</taxon>
        <taxon>Pentapetalae</taxon>
        <taxon>rosids</taxon>
        <taxon>malvids</taxon>
        <taxon>Brassicales</taxon>
        <taxon>Brassicaceae</taxon>
        <taxon>Brassiceae</taxon>
        <taxon>Brassica</taxon>
    </lineage>
</organism>
<evidence type="ECO:0000256" key="2">
    <source>
        <dbReference type="ARBA" id="ARBA00005982"/>
    </source>
</evidence>
<evidence type="ECO:0000256" key="3">
    <source>
        <dbReference type="ARBA" id="ARBA00022692"/>
    </source>
</evidence>
<feature type="transmembrane region" description="Helical" evidence="6">
    <location>
        <begin position="60"/>
        <end position="83"/>
    </location>
</feature>
<dbReference type="Gene3D" id="1.20.1250.20">
    <property type="entry name" value="MFS general substrate transporter like domains"/>
    <property type="match status" value="1"/>
</dbReference>
<keyword evidence="3 6" id="KW-0812">Transmembrane</keyword>
<feature type="transmembrane region" description="Helical" evidence="6">
    <location>
        <begin position="18"/>
        <end position="39"/>
    </location>
</feature>
<evidence type="ECO:0000256" key="4">
    <source>
        <dbReference type="ARBA" id="ARBA00022989"/>
    </source>
</evidence>
<dbReference type="EMBL" id="JAAMPC010000005">
    <property type="protein sequence ID" value="KAG2312937.1"/>
    <property type="molecule type" value="Genomic_DNA"/>
</dbReference>
<sequence>MPQSCHGPTCQEVSGSKAAMLFVGLYLVVLGVGGIKGSLPSHGAEQFDESTPKGRKLRSTFFNYFVFCLACGALVAVTFVVWLEDNKGWEWGFGVSTIAIFVSIPIFLSGSMFYRNKIPCGSPLTTILKVLLAASVKSCSSESSSNAVVNSAISPSNHCVQLEKLSHEEAVPHQAQLTDSLRFLNRVAEEKPNHMLLQCTVQQVEDVKIVLKMLPIFACTIMLNCCLAQLSTFSVQ</sequence>
<dbReference type="Pfam" id="PF00854">
    <property type="entry name" value="PTR2"/>
    <property type="match status" value="1"/>
</dbReference>